<dbReference type="InterPro" id="IPR042099">
    <property type="entry name" value="ANL_N_sf"/>
</dbReference>
<evidence type="ECO:0000259" key="2">
    <source>
        <dbReference type="Pfam" id="PF00501"/>
    </source>
</evidence>
<dbReference type="Proteomes" id="UP000009044">
    <property type="component" value="Chromosome"/>
</dbReference>
<keyword evidence="1" id="KW-0007">Acetylation</keyword>
<dbReference type="SUPFAM" id="SSF56801">
    <property type="entry name" value="Acetyl-CoA synthetase-like"/>
    <property type="match status" value="1"/>
</dbReference>
<dbReference type="STRING" id="634177.GLX_01120"/>
<evidence type="ECO:0000313" key="4">
    <source>
        <dbReference type="Proteomes" id="UP000009044"/>
    </source>
</evidence>
<dbReference type="HOGENOM" id="CLU_955738_0_0_5"/>
<accession>G2I2A8</accession>
<reference evidence="4" key="1">
    <citation type="journal article" date="2011" name="J. Bacteriol.">
        <title>Complete genome sequence of NBRC 3288, a unique cellulose-nonproducing strain of Gluconacetobacter xylinus isolated from vinegar.</title>
        <authorList>
            <person name="Ogino H."/>
            <person name="Azuma Y."/>
            <person name="Hosoyama A."/>
            <person name="Nakazawa H."/>
            <person name="Matsutani M."/>
            <person name="Hasegawa A."/>
            <person name="Otsuyama K."/>
            <person name="Matsushita K."/>
            <person name="Fujita N."/>
            <person name="Shirai M."/>
        </authorList>
    </citation>
    <scope>NUCLEOTIDE SEQUENCE [LARGE SCALE GENOMIC DNA]</scope>
    <source>
        <strain evidence="4">NBRC 3288 / BCRC 11682 / LMG 1693</strain>
    </source>
</reference>
<dbReference type="GO" id="GO:0003987">
    <property type="term" value="F:acetate-CoA ligase activity"/>
    <property type="evidence" value="ECO:0007669"/>
    <property type="project" value="TreeGrafter"/>
</dbReference>
<dbReference type="GO" id="GO:0006085">
    <property type="term" value="P:acetyl-CoA biosynthetic process"/>
    <property type="evidence" value="ECO:0007669"/>
    <property type="project" value="TreeGrafter"/>
</dbReference>
<sequence>MPYRIPAFACCDAIRKQSFLPVYSSLFPGRWMWAQPDRLRNRTMISMNYENSAFRSVPRTGAALPQQPRTAGKHRFRPLPDHGRRALNVSALCVDRHLGDCPDRAAVIIRTNVGEGAVCYRELHERVCRLANALKDQGVQRGDRVAIHLPLMVESIVALLACARIGAVHVVLDMELDAHSMAERLMECGAVAVLTGDGIGDASGPVPLKATLDSALEFAGTRVRAHLVLVTAINGAEITMTPGRDHYYNAMVDWYEPDFPPEAMCRDDPLFVLYSSGGRNGVCAVTHTVGDYRRMASDAMEMAYPYTDADVPSGLLSMAWNAGQTPLLMGLLAHGGTIVTTKEALMTLPS</sequence>
<dbReference type="GO" id="GO:0005829">
    <property type="term" value="C:cytosol"/>
    <property type="evidence" value="ECO:0007669"/>
    <property type="project" value="TreeGrafter"/>
</dbReference>
<dbReference type="PANTHER" id="PTHR24095:SF14">
    <property type="entry name" value="ACETYL-COENZYME A SYNTHETASE 1"/>
    <property type="match status" value="1"/>
</dbReference>
<dbReference type="KEGG" id="gxy:GLX_01120"/>
<protein>
    <submittedName>
        <fullName evidence="3">Acetyl-CoA synthetase</fullName>
    </submittedName>
</protein>
<dbReference type="Pfam" id="PF00501">
    <property type="entry name" value="AMP-binding"/>
    <property type="match status" value="1"/>
</dbReference>
<dbReference type="Gene3D" id="3.40.50.12780">
    <property type="entry name" value="N-terminal domain of ligase-like"/>
    <property type="match status" value="1"/>
</dbReference>
<gene>
    <name evidence="3" type="ordered locus">GLX_01120</name>
</gene>
<feature type="domain" description="AMP-dependent synthetase/ligase" evidence="2">
    <location>
        <begin position="97"/>
        <end position="343"/>
    </location>
</feature>
<name>G2I2A8_KOMMN</name>
<evidence type="ECO:0000313" key="3">
    <source>
        <dbReference type="EMBL" id="BAK82524.1"/>
    </source>
</evidence>
<dbReference type="PANTHER" id="PTHR24095">
    <property type="entry name" value="ACETYL-COENZYME A SYNTHETASE"/>
    <property type="match status" value="1"/>
</dbReference>
<evidence type="ECO:0000256" key="1">
    <source>
        <dbReference type="ARBA" id="ARBA00022990"/>
    </source>
</evidence>
<dbReference type="AlphaFoldDB" id="G2I2A8"/>
<dbReference type="PATRIC" id="fig|634177.7.peg.113"/>
<proteinExistence type="predicted"/>
<dbReference type="eggNOG" id="COG0365">
    <property type="taxonomic scope" value="Bacteria"/>
</dbReference>
<dbReference type="InterPro" id="IPR000873">
    <property type="entry name" value="AMP-dep_synth/lig_dom"/>
</dbReference>
<dbReference type="EMBL" id="AP012159">
    <property type="protein sequence ID" value="BAK82524.1"/>
    <property type="molecule type" value="Genomic_DNA"/>
</dbReference>
<organism evidence="3 4">
    <name type="scientific">Komagataeibacter medellinensis (strain NBRC 3288 / BCRC 11682 / LMG 1693 / Kondo 51)</name>
    <name type="common">Gluconacetobacter medellinensis</name>
    <dbReference type="NCBI Taxonomy" id="634177"/>
    <lineage>
        <taxon>Bacteria</taxon>
        <taxon>Pseudomonadati</taxon>
        <taxon>Pseudomonadota</taxon>
        <taxon>Alphaproteobacteria</taxon>
        <taxon>Acetobacterales</taxon>
        <taxon>Acetobacteraceae</taxon>
        <taxon>Komagataeibacter</taxon>
    </lineage>
</organism>